<gene>
    <name evidence="1" type="ORF">ASZ90_009409</name>
</gene>
<protein>
    <submittedName>
        <fullName evidence="1">Uncharacterized protein</fullName>
    </submittedName>
</protein>
<comment type="caution">
    <text evidence="1">The sequence shown here is derived from an EMBL/GenBank/DDBJ whole genome shotgun (WGS) entry which is preliminary data.</text>
</comment>
<dbReference type="NCBIfam" id="NF011470">
    <property type="entry name" value="PRK14887.1"/>
    <property type="match status" value="1"/>
</dbReference>
<sequence length="75" mass="8030">MTIQIEGTIITPHARPDCVAAAVIPDNLSLIRTSVAGGCVRTDIQGEQLRSIIASVDDYLMNLAIAEDICLYGSR</sequence>
<dbReference type="AlphaFoldDB" id="A0A0W8FJB8"/>
<accession>A0A0W8FJB8</accession>
<reference evidence="1" key="1">
    <citation type="journal article" date="2015" name="Proc. Natl. Acad. Sci. U.S.A.">
        <title>Networks of energetic and metabolic interactions define dynamics in microbial communities.</title>
        <authorList>
            <person name="Embree M."/>
            <person name="Liu J.K."/>
            <person name="Al-Bassam M.M."/>
            <person name="Zengler K."/>
        </authorList>
    </citation>
    <scope>NUCLEOTIDE SEQUENCE</scope>
</reference>
<evidence type="ECO:0000313" key="1">
    <source>
        <dbReference type="EMBL" id="KUG20849.1"/>
    </source>
</evidence>
<dbReference type="EMBL" id="LNQE01001134">
    <property type="protein sequence ID" value="KUG20849.1"/>
    <property type="molecule type" value="Genomic_DNA"/>
</dbReference>
<proteinExistence type="predicted"/>
<organism evidence="1">
    <name type="scientific">hydrocarbon metagenome</name>
    <dbReference type="NCBI Taxonomy" id="938273"/>
    <lineage>
        <taxon>unclassified sequences</taxon>
        <taxon>metagenomes</taxon>
        <taxon>ecological metagenomes</taxon>
    </lineage>
</organism>
<name>A0A0W8FJB8_9ZZZZ</name>